<evidence type="ECO:0000313" key="3">
    <source>
        <dbReference type="Proteomes" id="UP001165120"/>
    </source>
</evidence>
<dbReference type="EMBL" id="BSXN01002118">
    <property type="protein sequence ID" value="GME75637.1"/>
    <property type="molecule type" value="Genomic_DNA"/>
</dbReference>
<dbReference type="Proteomes" id="UP001165120">
    <property type="component" value="Unassembled WGS sequence"/>
</dbReference>
<comment type="caution">
    <text evidence="2">The sequence shown here is derived from an EMBL/GenBank/DDBJ whole genome shotgun (WGS) entry which is preliminary data.</text>
</comment>
<name>A0A9W6T5J5_CANBO</name>
<proteinExistence type="predicted"/>
<feature type="compositionally biased region" description="Polar residues" evidence="1">
    <location>
        <begin position="10"/>
        <end position="47"/>
    </location>
</feature>
<feature type="region of interest" description="Disordered" evidence="1">
    <location>
        <begin position="1"/>
        <end position="47"/>
    </location>
</feature>
<dbReference type="AlphaFoldDB" id="A0A9W6T5J5"/>
<gene>
    <name evidence="2" type="ORF">Cboi02_000486200</name>
</gene>
<evidence type="ECO:0000313" key="2">
    <source>
        <dbReference type="EMBL" id="GME75637.1"/>
    </source>
</evidence>
<sequence length="130" mass="14310">MPDTKKNKTTKTAMGTVTWNGTALGSKTKRQTCSQSKQPTTYPLSQQSSSIIDFLKMSRDMPKSEGKTVLGPATPRLGFNRRGNSCDRLPFTAIDSPTEIPRPPPLETGELVSKQPMKPCKLRSSTRKPD</sequence>
<accession>A0A9W6T5J5</accession>
<organism evidence="2 3">
    <name type="scientific">Candida boidinii</name>
    <name type="common">Yeast</name>
    <dbReference type="NCBI Taxonomy" id="5477"/>
    <lineage>
        <taxon>Eukaryota</taxon>
        <taxon>Fungi</taxon>
        <taxon>Dikarya</taxon>
        <taxon>Ascomycota</taxon>
        <taxon>Saccharomycotina</taxon>
        <taxon>Pichiomycetes</taxon>
        <taxon>Pichiales</taxon>
        <taxon>Pichiaceae</taxon>
        <taxon>Ogataea</taxon>
        <taxon>Ogataea/Candida clade</taxon>
    </lineage>
</organism>
<keyword evidence="3" id="KW-1185">Reference proteome</keyword>
<feature type="compositionally biased region" description="Basic residues" evidence="1">
    <location>
        <begin position="120"/>
        <end position="130"/>
    </location>
</feature>
<protein>
    <submittedName>
        <fullName evidence="2">Unnamed protein product</fullName>
    </submittedName>
</protein>
<feature type="region of interest" description="Disordered" evidence="1">
    <location>
        <begin position="62"/>
        <end position="130"/>
    </location>
</feature>
<reference evidence="2" key="1">
    <citation type="submission" date="2023-04" db="EMBL/GenBank/DDBJ databases">
        <title>Candida boidinii NBRC 10035.</title>
        <authorList>
            <person name="Ichikawa N."/>
            <person name="Sato H."/>
            <person name="Tonouchi N."/>
        </authorList>
    </citation>
    <scope>NUCLEOTIDE SEQUENCE</scope>
    <source>
        <strain evidence="2">NBRC 10035</strain>
    </source>
</reference>
<evidence type="ECO:0000256" key="1">
    <source>
        <dbReference type="SAM" id="MobiDB-lite"/>
    </source>
</evidence>